<keyword evidence="2" id="KW-0479">Metal-binding</keyword>
<keyword evidence="3 8" id="KW-0863">Zinc-finger</keyword>
<dbReference type="PROSITE" id="PS50157">
    <property type="entry name" value="ZINC_FINGER_C2H2_2"/>
    <property type="match status" value="2"/>
</dbReference>
<evidence type="ECO:0000256" key="3">
    <source>
        <dbReference type="ARBA" id="ARBA00022771"/>
    </source>
</evidence>
<evidence type="ECO:0000313" key="11">
    <source>
        <dbReference type="Proteomes" id="UP000178912"/>
    </source>
</evidence>
<evidence type="ECO:0000256" key="5">
    <source>
        <dbReference type="ARBA" id="ARBA00023015"/>
    </source>
</evidence>
<reference evidence="11" key="1">
    <citation type="submission" date="2016-03" db="EMBL/GenBank/DDBJ databases">
        <authorList>
            <person name="Guldener U."/>
        </authorList>
    </citation>
    <scope>NUCLEOTIDE SEQUENCE [LARGE SCALE GENOMIC DNA]</scope>
    <source>
        <strain evidence="11">04CH-RAC-A.6.1</strain>
    </source>
</reference>
<gene>
    <name evidence="10" type="ORF">RAG0_02982</name>
</gene>
<dbReference type="SUPFAM" id="SSF57667">
    <property type="entry name" value="beta-beta-alpha zinc fingers"/>
    <property type="match status" value="1"/>
</dbReference>
<keyword evidence="6" id="KW-0804">Transcription</keyword>
<evidence type="ECO:0000256" key="4">
    <source>
        <dbReference type="ARBA" id="ARBA00022833"/>
    </source>
</evidence>
<sequence>MATEAILLQDLNMHSTQISTPTICSLSNLNHTLYDDFIHQSVDSSSNLERCSLGMNDDPDEFFKASSISRWNLIQEREQIGCNICCLSRQSSDGFDRPFITTVTEFDLSCAIEGNQNMDVLNQSDMAGDLTHPDRRNIHNMKECAVDGCNRKFKRLEHLRRHETVHEKIEKLSCRFCGNKFNRRDNLRVHIKRHAQPRKTSSRTKYYEEAGQRYAEMCHSSRAKAVDVKEAVNKIMY</sequence>
<evidence type="ECO:0000256" key="8">
    <source>
        <dbReference type="PROSITE-ProRule" id="PRU00042"/>
    </source>
</evidence>
<dbReference type="PANTHER" id="PTHR46179:SF13">
    <property type="entry name" value="C2H2-TYPE DOMAIN-CONTAINING PROTEIN"/>
    <property type="match status" value="1"/>
</dbReference>
<dbReference type="PANTHER" id="PTHR46179">
    <property type="entry name" value="ZINC FINGER PROTEIN"/>
    <property type="match status" value="1"/>
</dbReference>
<evidence type="ECO:0000256" key="1">
    <source>
        <dbReference type="ARBA" id="ARBA00004123"/>
    </source>
</evidence>
<dbReference type="Proteomes" id="UP000178912">
    <property type="component" value="Unassembled WGS sequence"/>
</dbReference>
<organism evidence="10 11">
    <name type="scientific">Rhynchosporium agropyri</name>
    <dbReference type="NCBI Taxonomy" id="914238"/>
    <lineage>
        <taxon>Eukaryota</taxon>
        <taxon>Fungi</taxon>
        <taxon>Dikarya</taxon>
        <taxon>Ascomycota</taxon>
        <taxon>Pezizomycotina</taxon>
        <taxon>Leotiomycetes</taxon>
        <taxon>Helotiales</taxon>
        <taxon>Ploettnerulaceae</taxon>
        <taxon>Rhynchosporium</taxon>
    </lineage>
</organism>
<dbReference type="GO" id="GO:0005634">
    <property type="term" value="C:nucleus"/>
    <property type="evidence" value="ECO:0007669"/>
    <property type="project" value="UniProtKB-SubCell"/>
</dbReference>
<keyword evidence="4" id="KW-0862">Zinc</keyword>
<evidence type="ECO:0000313" key="10">
    <source>
        <dbReference type="EMBL" id="CZS92445.1"/>
    </source>
</evidence>
<feature type="domain" description="C2H2-type" evidence="9">
    <location>
        <begin position="172"/>
        <end position="199"/>
    </location>
</feature>
<dbReference type="EMBL" id="FJUX01000012">
    <property type="protein sequence ID" value="CZS92445.1"/>
    <property type="molecule type" value="Genomic_DNA"/>
</dbReference>
<dbReference type="Pfam" id="PF00096">
    <property type="entry name" value="zf-C2H2"/>
    <property type="match status" value="2"/>
</dbReference>
<dbReference type="InterPro" id="IPR013087">
    <property type="entry name" value="Znf_C2H2_type"/>
</dbReference>
<accession>A0A1E1K2V1</accession>
<evidence type="ECO:0000259" key="9">
    <source>
        <dbReference type="PROSITE" id="PS50157"/>
    </source>
</evidence>
<name>A0A1E1K2V1_9HELO</name>
<dbReference type="AlphaFoldDB" id="A0A1E1K2V1"/>
<proteinExistence type="predicted"/>
<evidence type="ECO:0000256" key="6">
    <source>
        <dbReference type="ARBA" id="ARBA00023163"/>
    </source>
</evidence>
<keyword evidence="5" id="KW-0805">Transcription regulation</keyword>
<keyword evidence="7" id="KW-0539">Nucleus</keyword>
<dbReference type="Gene3D" id="3.30.160.60">
    <property type="entry name" value="Classic Zinc Finger"/>
    <property type="match status" value="2"/>
</dbReference>
<dbReference type="GO" id="GO:0006357">
    <property type="term" value="P:regulation of transcription by RNA polymerase II"/>
    <property type="evidence" value="ECO:0007669"/>
    <property type="project" value="TreeGrafter"/>
</dbReference>
<dbReference type="PROSITE" id="PS00028">
    <property type="entry name" value="ZINC_FINGER_C2H2_1"/>
    <property type="match status" value="2"/>
</dbReference>
<protein>
    <recommendedName>
        <fullName evidence="9">C2H2-type domain-containing protein</fullName>
    </recommendedName>
</protein>
<dbReference type="GO" id="GO:0008270">
    <property type="term" value="F:zinc ion binding"/>
    <property type="evidence" value="ECO:0007669"/>
    <property type="project" value="UniProtKB-KW"/>
</dbReference>
<feature type="domain" description="C2H2-type" evidence="9">
    <location>
        <begin position="142"/>
        <end position="171"/>
    </location>
</feature>
<evidence type="ECO:0000256" key="7">
    <source>
        <dbReference type="ARBA" id="ARBA00023242"/>
    </source>
</evidence>
<dbReference type="SMART" id="SM00355">
    <property type="entry name" value="ZnF_C2H2"/>
    <property type="match status" value="2"/>
</dbReference>
<comment type="subcellular location">
    <subcellularLocation>
        <location evidence="1">Nucleus</location>
    </subcellularLocation>
</comment>
<dbReference type="InterPro" id="IPR036236">
    <property type="entry name" value="Znf_C2H2_sf"/>
</dbReference>
<keyword evidence="11" id="KW-1185">Reference proteome</keyword>
<dbReference type="OrthoDB" id="654211at2759"/>
<evidence type="ECO:0000256" key="2">
    <source>
        <dbReference type="ARBA" id="ARBA00022723"/>
    </source>
</evidence>
<dbReference type="InterPro" id="IPR051061">
    <property type="entry name" value="Zinc_finger_trans_reg"/>
</dbReference>